<accession>A0A1G7P388</accession>
<name>A0A1G7P388_9BACT</name>
<dbReference type="Proteomes" id="UP000182427">
    <property type="component" value="Chromosome I"/>
</dbReference>
<keyword evidence="2" id="KW-1185">Reference proteome</keyword>
<evidence type="ECO:0008006" key="3">
    <source>
        <dbReference type="Google" id="ProtNLM"/>
    </source>
</evidence>
<dbReference type="Gene3D" id="2.115.10.20">
    <property type="entry name" value="Glycosyl hydrolase domain, family 43"/>
    <property type="match status" value="2"/>
</dbReference>
<dbReference type="InterPro" id="IPR023296">
    <property type="entry name" value="Glyco_hydro_beta-prop_sf"/>
</dbReference>
<sequence length="424" mass="46996">MGRKDGSPICPACICASASPTMDILAIKVKSRWLPVEDDTTLAEPGKPLNSKDFREIALVSRREFVQGAAGLVAASATTQLLGQAEMDAKPVTSYPDGRPVALLRLNATDAGPILKHGMGPNQCDYLGAREAICFRYGDTYYLHYDGAGPKGWLACLATSRDLKKWKLHGPVLDLGAPGTDDSGTATSPWTVFDGQWWHMYYVGCRTTTPPPNRIPSVPYFTLTARSMHPYGPWEKQTEVVPFHTQPGTYYADTASPGQVVKQGDEYLMFFSAAAFHEEASQKKVLRRTLSIARTKDLDGTWTVDAKPILPPEQQLENSALYYEPTIETWFLFANHIGLDASGEYTDSIWVYWSKDLTKWDAENRATVLDRTNCRWAVKCIGMPSVVQVGKRLAIFYDAPAQTPGHMKRDVGLAWLDLPLRIPS</sequence>
<proteinExistence type="predicted"/>
<evidence type="ECO:0000313" key="2">
    <source>
        <dbReference type="Proteomes" id="UP000182427"/>
    </source>
</evidence>
<evidence type="ECO:0000313" key="1">
    <source>
        <dbReference type="EMBL" id="SDF80079.1"/>
    </source>
</evidence>
<dbReference type="EMBL" id="LT629690">
    <property type="protein sequence ID" value="SDF80079.1"/>
    <property type="molecule type" value="Genomic_DNA"/>
</dbReference>
<protein>
    <recommendedName>
        <fullName evidence="3">Glycosyl hydrolases family 43</fullName>
    </recommendedName>
</protein>
<organism evidence="1 2">
    <name type="scientific">Terriglobus roseus</name>
    <dbReference type="NCBI Taxonomy" id="392734"/>
    <lineage>
        <taxon>Bacteria</taxon>
        <taxon>Pseudomonadati</taxon>
        <taxon>Acidobacteriota</taxon>
        <taxon>Terriglobia</taxon>
        <taxon>Terriglobales</taxon>
        <taxon>Acidobacteriaceae</taxon>
        <taxon>Terriglobus</taxon>
    </lineage>
</organism>
<reference evidence="1 2" key="1">
    <citation type="submission" date="2016-10" db="EMBL/GenBank/DDBJ databases">
        <authorList>
            <person name="de Groot N.N."/>
        </authorList>
    </citation>
    <scope>NUCLEOTIDE SEQUENCE [LARGE SCALE GENOMIC DNA]</scope>
    <source>
        <strain evidence="1 2">GAS232</strain>
    </source>
</reference>
<gene>
    <name evidence="1" type="ORF">SAMN05444167_3353</name>
</gene>
<dbReference type="AlphaFoldDB" id="A0A1G7P388"/>
<dbReference type="SUPFAM" id="SSF75005">
    <property type="entry name" value="Arabinanase/levansucrase/invertase"/>
    <property type="match status" value="1"/>
</dbReference>